<comment type="caution">
    <text evidence="1">The sequence shown here is derived from an EMBL/GenBank/DDBJ whole genome shotgun (WGS) entry which is preliminary data.</text>
</comment>
<keyword evidence="2" id="KW-1185">Reference proteome</keyword>
<dbReference type="EMBL" id="JNVM01000026">
    <property type="protein sequence ID" value="KEQ23080.1"/>
    <property type="molecule type" value="Genomic_DNA"/>
</dbReference>
<evidence type="ECO:0000313" key="2">
    <source>
        <dbReference type="Proteomes" id="UP000028123"/>
    </source>
</evidence>
<dbReference type="eggNOG" id="COG2013">
    <property type="taxonomic scope" value="Bacteria"/>
</dbReference>
<dbReference type="Gene3D" id="3.60.160.10">
    <property type="entry name" value="Mitochondrial biogenesis AIM24"/>
    <property type="match status" value="1"/>
</dbReference>
<dbReference type="Proteomes" id="UP000028123">
    <property type="component" value="Unassembled WGS sequence"/>
</dbReference>
<accession>A0A081NXA7</accession>
<proteinExistence type="predicted"/>
<dbReference type="SUPFAM" id="SSF51219">
    <property type="entry name" value="TRAP-like"/>
    <property type="match status" value="1"/>
</dbReference>
<dbReference type="AlphaFoldDB" id="A0A081NXA7"/>
<evidence type="ECO:0000313" key="1">
    <source>
        <dbReference type="EMBL" id="KEQ23080.1"/>
    </source>
</evidence>
<name>A0A081NXA7_9BACL</name>
<dbReference type="InterPro" id="IPR002838">
    <property type="entry name" value="AIM24"/>
</dbReference>
<organism evidence="1 2">
    <name type="scientific">Paenibacillus tyrfis</name>
    <dbReference type="NCBI Taxonomy" id="1501230"/>
    <lineage>
        <taxon>Bacteria</taxon>
        <taxon>Bacillati</taxon>
        <taxon>Bacillota</taxon>
        <taxon>Bacilli</taxon>
        <taxon>Bacillales</taxon>
        <taxon>Paenibacillaceae</taxon>
        <taxon>Paenibacillus</taxon>
    </lineage>
</organism>
<dbReference type="Pfam" id="PF01987">
    <property type="entry name" value="AIM24"/>
    <property type="match status" value="1"/>
</dbReference>
<dbReference type="RefSeq" id="WP_036689779.1">
    <property type="nucleotide sequence ID" value="NZ_JNVM01000026.1"/>
</dbReference>
<gene>
    <name evidence="1" type="ORF">ET33_18630</name>
</gene>
<reference evidence="1 2" key="1">
    <citation type="submission" date="2014-06" db="EMBL/GenBank/DDBJ databases">
        <title>Draft genome sequence of Paenibacillus sp. MSt1.</title>
        <authorList>
            <person name="Aw Y.K."/>
            <person name="Ong K.S."/>
            <person name="Gan H.M."/>
            <person name="Lee S.M."/>
        </authorList>
    </citation>
    <scope>NUCLEOTIDE SEQUENCE [LARGE SCALE GENOMIC DNA]</scope>
    <source>
        <strain evidence="1 2">MSt1</strain>
    </source>
</reference>
<dbReference type="InterPro" id="IPR036983">
    <property type="entry name" value="AIM24_sf"/>
</dbReference>
<protein>
    <recommendedName>
        <fullName evidence="3">Biogenesis AIM24</fullName>
    </recommendedName>
</protein>
<dbReference type="InterPro" id="IPR016031">
    <property type="entry name" value="Trp_RNA-bd_attenuator-like_dom"/>
</dbReference>
<evidence type="ECO:0008006" key="3">
    <source>
        <dbReference type="Google" id="ProtNLM"/>
    </source>
</evidence>
<sequence length="233" mass="25724">MKIHVEEGAGSEGQAAAVELAVGEAALVLHPKQIIAFQGRSGSREDRLLNVAGIYRKKRWIESRLTGPARFVLGVPAGYSFRAMELPEDSSLLFDIRYVLLYSEGMKLQSRFQKIKQAVVTQDWIRMKFSGGGTLGLLSCGPLCELTIDPSEPVYVDIGCLVAYPEEAKLQLCVYGNPLASQRMNYHWEITGSGKVLLQPSRPRFGLADPLQGDSLFKRILREALPFGGVIIK</sequence>